<dbReference type="CDD" id="cd04301">
    <property type="entry name" value="NAT_SF"/>
    <property type="match status" value="2"/>
</dbReference>
<dbReference type="Proteomes" id="UP000050741">
    <property type="component" value="Unassembled WGS sequence"/>
</dbReference>
<evidence type="ECO:0000256" key="3">
    <source>
        <dbReference type="ARBA" id="ARBA00024025"/>
    </source>
</evidence>
<dbReference type="Gene3D" id="3.40.630.30">
    <property type="match status" value="2"/>
</dbReference>
<feature type="domain" description="N-acetyltransferase" evidence="5">
    <location>
        <begin position="307"/>
        <end position="464"/>
    </location>
</feature>
<dbReference type="GO" id="GO:0004596">
    <property type="term" value="F:protein-N-terminal amino-acid acetyltransferase activity"/>
    <property type="evidence" value="ECO:0007669"/>
    <property type="project" value="InterPro"/>
</dbReference>
<dbReference type="InterPro" id="IPR016181">
    <property type="entry name" value="Acyl_CoA_acyltransferase"/>
</dbReference>
<keyword evidence="2" id="KW-0012">Acyltransferase</keyword>
<dbReference type="AlphaFoldDB" id="A0A183BUJ9"/>
<sequence length="562" mass="62158">MVFSVAGGAFSSPSASSSSAAKTEKLLQVDIFPLNTPRAVNVGGYQSWSDSRRVRIDPYWDGCQLPDIMRLIGSELSEPYSFYTYLYFTHQWPELCALAVDCDNEAIVGAVLCKMEDQHLPDYAGSVLSRGYIAMLAVEESYRGRGIGIRLVRAVIEIMRQKGCHEVVLETEVTNARSLSLYGRLGFIRDARLSRYYLNGGDAFRLKLFLEQADERPLVMANDGAAAADGASSSSAAKTEKLLQVDIFLLNAPHAENGQSAENGSDELERLARQFGTAALFDGSIALRDDRGPAGRGHQQCCERRHVRIDRYRDGRQLPDIMRLIGSELSEPYSFYTYLYFTHQWPELCVLAVDCDSEAIVGAVLCKMEDQHLPDYAGSVLSRGYIAMLAVEETYRGHGLGIRLVRTVIEIMREKGCHEVVLETEVTNARSLSLYGRLGFIRDARLSRYYLNGGDAFRLKLFLEQADERPDGTSVADGVNTLEGGTINTSWTTIDGGHTISVQQRRPRKGKDGGEGATAAEEDEAGQFTDEPCCSSSTTLKCSKSVQNNYHQICGSEQLPYN</sequence>
<keyword evidence="1" id="KW-0808">Transferase</keyword>
<dbReference type="InterPro" id="IPR044542">
    <property type="entry name" value="NAA30-like"/>
</dbReference>
<dbReference type="InterPro" id="IPR000182">
    <property type="entry name" value="GNAT_dom"/>
</dbReference>
<dbReference type="Pfam" id="PF00583">
    <property type="entry name" value="Acetyltransf_1"/>
    <property type="match status" value="2"/>
</dbReference>
<evidence type="ECO:0000256" key="2">
    <source>
        <dbReference type="ARBA" id="ARBA00023315"/>
    </source>
</evidence>
<dbReference type="SUPFAM" id="SSF55729">
    <property type="entry name" value="Acyl-CoA N-acyltransferases (Nat)"/>
    <property type="match status" value="2"/>
</dbReference>
<evidence type="ECO:0000313" key="7">
    <source>
        <dbReference type="WBParaSite" id="GPLIN_000428500"/>
    </source>
</evidence>
<dbReference type="PANTHER" id="PTHR45896">
    <property type="entry name" value="N-ALPHA-ACETYLTRANSFERASE 30"/>
    <property type="match status" value="1"/>
</dbReference>
<reference evidence="6" key="1">
    <citation type="submission" date="2013-12" db="EMBL/GenBank/DDBJ databases">
        <authorList>
            <person name="Aslett M."/>
        </authorList>
    </citation>
    <scope>NUCLEOTIDE SEQUENCE [LARGE SCALE GENOMIC DNA]</scope>
    <source>
        <strain evidence="6">Lindley</strain>
    </source>
</reference>
<evidence type="ECO:0000256" key="1">
    <source>
        <dbReference type="ARBA" id="ARBA00022679"/>
    </source>
</evidence>
<name>A0A183BUJ9_GLOPA</name>
<dbReference type="WBParaSite" id="GPLIN_000428500">
    <property type="protein sequence ID" value="GPLIN_000428500"/>
    <property type="gene ID" value="GPLIN_000428500"/>
</dbReference>
<keyword evidence="6" id="KW-1185">Reference proteome</keyword>
<evidence type="ECO:0000259" key="5">
    <source>
        <dbReference type="PROSITE" id="PS51186"/>
    </source>
</evidence>
<accession>A0A183BUJ9</accession>
<organism evidence="6 7">
    <name type="scientific">Globodera pallida</name>
    <name type="common">Potato cyst nematode worm</name>
    <name type="synonym">Heterodera pallida</name>
    <dbReference type="NCBI Taxonomy" id="36090"/>
    <lineage>
        <taxon>Eukaryota</taxon>
        <taxon>Metazoa</taxon>
        <taxon>Ecdysozoa</taxon>
        <taxon>Nematoda</taxon>
        <taxon>Chromadorea</taxon>
        <taxon>Rhabditida</taxon>
        <taxon>Tylenchina</taxon>
        <taxon>Tylenchomorpha</taxon>
        <taxon>Tylenchoidea</taxon>
        <taxon>Heteroderidae</taxon>
        <taxon>Heteroderinae</taxon>
        <taxon>Globodera</taxon>
    </lineage>
</organism>
<protein>
    <submittedName>
        <fullName evidence="7">N-acetyltransferase domain-containing protein</fullName>
    </submittedName>
</protein>
<feature type="domain" description="N-acetyltransferase" evidence="5">
    <location>
        <begin position="54"/>
        <end position="211"/>
    </location>
</feature>
<proteinExistence type="inferred from homology"/>
<dbReference type="PROSITE" id="PS51186">
    <property type="entry name" value="GNAT"/>
    <property type="match status" value="2"/>
</dbReference>
<evidence type="ECO:0000256" key="4">
    <source>
        <dbReference type="SAM" id="MobiDB-lite"/>
    </source>
</evidence>
<reference evidence="7" key="3">
    <citation type="submission" date="2016-06" db="UniProtKB">
        <authorList>
            <consortium name="WormBaseParasite"/>
        </authorList>
    </citation>
    <scope>IDENTIFICATION</scope>
</reference>
<reference evidence="6" key="2">
    <citation type="submission" date="2014-05" db="EMBL/GenBank/DDBJ databases">
        <title>The genome and life-stage specific transcriptomes of Globodera pallida elucidate key aspects of plant parasitism by a cyst nematode.</title>
        <authorList>
            <person name="Cotton J.A."/>
            <person name="Lilley C.J."/>
            <person name="Jones L.M."/>
            <person name="Kikuchi T."/>
            <person name="Reid A.J."/>
            <person name="Thorpe P."/>
            <person name="Tsai I.J."/>
            <person name="Beasley H."/>
            <person name="Blok V."/>
            <person name="Cock P.J.A."/>
            <person name="Van den Akker S.E."/>
            <person name="Holroyd N."/>
            <person name="Hunt M."/>
            <person name="Mantelin S."/>
            <person name="Naghra H."/>
            <person name="Pain A."/>
            <person name="Palomares-Rius J.E."/>
            <person name="Zarowiecki M."/>
            <person name="Berriman M."/>
            <person name="Jones J.T."/>
            <person name="Urwin P.E."/>
        </authorList>
    </citation>
    <scope>NUCLEOTIDE SEQUENCE [LARGE SCALE GENOMIC DNA]</scope>
    <source>
        <strain evidence="6">Lindley</strain>
    </source>
</reference>
<feature type="region of interest" description="Disordered" evidence="4">
    <location>
        <begin position="498"/>
        <end position="530"/>
    </location>
</feature>
<evidence type="ECO:0000313" key="6">
    <source>
        <dbReference type="Proteomes" id="UP000050741"/>
    </source>
</evidence>
<dbReference type="GO" id="GO:0031417">
    <property type="term" value="C:NatC complex"/>
    <property type="evidence" value="ECO:0007669"/>
    <property type="project" value="TreeGrafter"/>
</dbReference>
<comment type="similarity">
    <text evidence="3">Belongs to the acetyltransferase family. MAK3 subfamily.</text>
</comment>
<dbReference type="PANTHER" id="PTHR45896:SF1">
    <property type="entry name" value="N-ALPHA-ACETYLTRANSFERASE 30"/>
    <property type="match status" value="1"/>
</dbReference>